<evidence type="ECO:0000256" key="4">
    <source>
        <dbReference type="ARBA" id="ARBA00022679"/>
    </source>
</evidence>
<evidence type="ECO:0000313" key="10">
    <source>
        <dbReference type="EMBL" id="KAK1898405.1"/>
    </source>
</evidence>
<keyword evidence="7" id="KW-0067">ATP-binding</keyword>
<dbReference type="Proteomes" id="UP001228049">
    <property type="component" value="Unassembled WGS sequence"/>
</dbReference>
<evidence type="ECO:0000256" key="3">
    <source>
        <dbReference type="ARBA" id="ARBA00022553"/>
    </source>
</evidence>
<dbReference type="GO" id="GO:0005524">
    <property type="term" value="F:ATP binding"/>
    <property type="evidence" value="ECO:0007669"/>
    <property type="project" value="UniProtKB-KW"/>
</dbReference>
<name>A0AAD9C9Q5_DISEL</name>
<evidence type="ECO:0000256" key="5">
    <source>
        <dbReference type="ARBA" id="ARBA00022741"/>
    </source>
</evidence>
<dbReference type="InterPro" id="IPR011009">
    <property type="entry name" value="Kinase-like_dom_sf"/>
</dbReference>
<comment type="similarity">
    <text evidence="8">Belongs to the protein kinase superfamily. Ser/Thr protein kinase family. GCN2 subfamily.</text>
</comment>
<dbReference type="Gene3D" id="3.30.200.20">
    <property type="entry name" value="Phosphorylase Kinase, domain 1"/>
    <property type="match status" value="1"/>
</dbReference>
<dbReference type="InterPro" id="IPR050339">
    <property type="entry name" value="CC_SR_Kinase"/>
</dbReference>
<dbReference type="FunFam" id="1.10.510.10:FF:000251">
    <property type="entry name" value="eukaryotic translation initiation factor 2-alpha kinase 3"/>
    <property type="match status" value="1"/>
</dbReference>
<dbReference type="PROSITE" id="PS50011">
    <property type="entry name" value="PROTEIN_KINASE_DOM"/>
    <property type="match status" value="1"/>
</dbReference>
<keyword evidence="3" id="KW-0597">Phosphoprotein</keyword>
<keyword evidence="2" id="KW-0723">Serine/threonine-protein kinase</keyword>
<comment type="caution">
    <text evidence="10">The sequence shown here is derived from an EMBL/GenBank/DDBJ whole genome shotgun (WGS) entry which is preliminary data.</text>
</comment>
<evidence type="ECO:0000256" key="6">
    <source>
        <dbReference type="ARBA" id="ARBA00022777"/>
    </source>
</evidence>
<accession>A0AAD9C9Q5</accession>
<dbReference type="EMBL" id="JASDAP010000008">
    <property type="protein sequence ID" value="KAK1898405.1"/>
    <property type="molecule type" value="Genomic_DNA"/>
</dbReference>
<dbReference type="Gene3D" id="1.10.510.10">
    <property type="entry name" value="Transferase(Phosphotransferase) domain 1"/>
    <property type="match status" value="1"/>
</dbReference>
<evidence type="ECO:0000313" key="11">
    <source>
        <dbReference type="Proteomes" id="UP001228049"/>
    </source>
</evidence>
<dbReference type="InterPro" id="IPR008271">
    <property type="entry name" value="Ser/Thr_kinase_AS"/>
</dbReference>
<protein>
    <recommendedName>
        <fullName evidence="1">non-specific serine/threonine protein kinase</fullName>
        <ecNumber evidence="1">2.7.11.1</ecNumber>
    </recommendedName>
</protein>
<dbReference type="EC" id="2.7.11.1" evidence="1"/>
<feature type="domain" description="Protein kinase" evidence="9">
    <location>
        <begin position="31"/>
        <end position="294"/>
    </location>
</feature>
<keyword evidence="4" id="KW-0808">Transferase</keyword>
<dbReference type="SMART" id="SM00220">
    <property type="entry name" value="S_TKc"/>
    <property type="match status" value="1"/>
</dbReference>
<dbReference type="PANTHER" id="PTHR11042:SF91">
    <property type="entry name" value="EUKARYOTIC TRANSLATION INITIATION FACTOR 2-ALPHA KINASE"/>
    <property type="match status" value="1"/>
</dbReference>
<reference evidence="10" key="1">
    <citation type="submission" date="2023-04" db="EMBL/GenBank/DDBJ databases">
        <title>Chromosome-level genome of Chaenocephalus aceratus.</title>
        <authorList>
            <person name="Park H."/>
        </authorList>
    </citation>
    <scope>NUCLEOTIDE SEQUENCE</scope>
    <source>
        <strain evidence="10">DE</strain>
        <tissue evidence="10">Muscle</tissue>
    </source>
</reference>
<keyword evidence="6 10" id="KW-0418">Kinase</keyword>
<gene>
    <name evidence="10" type="ORF">KUDE01_017929</name>
</gene>
<proteinExistence type="inferred from homology"/>
<evidence type="ECO:0000256" key="2">
    <source>
        <dbReference type="ARBA" id="ARBA00022527"/>
    </source>
</evidence>
<dbReference type="GO" id="GO:0005634">
    <property type="term" value="C:nucleus"/>
    <property type="evidence" value="ECO:0007669"/>
    <property type="project" value="TreeGrafter"/>
</dbReference>
<dbReference type="GO" id="GO:0004694">
    <property type="term" value="F:eukaryotic translation initiation factor 2alpha kinase activity"/>
    <property type="evidence" value="ECO:0007669"/>
    <property type="project" value="TreeGrafter"/>
</dbReference>
<dbReference type="InterPro" id="IPR000719">
    <property type="entry name" value="Prot_kinase_dom"/>
</dbReference>
<evidence type="ECO:0000259" key="9">
    <source>
        <dbReference type="PROSITE" id="PS50011"/>
    </source>
</evidence>
<keyword evidence="11" id="KW-1185">Reference proteome</keyword>
<dbReference type="PANTHER" id="PTHR11042">
    <property type="entry name" value="EUKARYOTIC TRANSLATION INITIATION FACTOR 2-ALPHA KINASE EIF2-ALPHA KINASE -RELATED"/>
    <property type="match status" value="1"/>
</dbReference>
<evidence type="ECO:0000256" key="7">
    <source>
        <dbReference type="ARBA" id="ARBA00022840"/>
    </source>
</evidence>
<dbReference type="GO" id="GO:0005737">
    <property type="term" value="C:cytoplasm"/>
    <property type="evidence" value="ECO:0007669"/>
    <property type="project" value="TreeGrafter"/>
</dbReference>
<dbReference type="SUPFAM" id="SSF56112">
    <property type="entry name" value="Protein kinase-like (PK-like)"/>
    <property type="match status" value="1"/>
</dbReference>
<keyword evidence="5" id="KW-0547">Nucleotide-binding</keyword>
<organism evidence="10 11">
    <name type="scientific">Dissostichus eleginoides</name>
    <name type="common">Patagonian toothfish</name>
    <name type="synonym">Dissostichus amissus</name>
    <dbReference type="NCBI Taxonomy" id="100907"/>
    <lineage>
        <taxon>Eukaryota</taxon>
        <taxon>Metazoa</taxon>
        <taxon>Chordata</taxon>
        <taxon>Craniata</taxon>
        <taxon>Vertebrata</taxon>
        <taxon>Euteleostomi</taxon>
        <taxon>Actinopterygii</taxon>
        <taxon>Neopterygii</taxon>
        <taxon>Teleostei</taxon>
        <taxon>Neoteleostei</taxon>
        <taxon>Acanthomorphata</taxon>
        <taxon>Eupercaria</taxon>
        <taxon>Perciformes</taxon>
        <taxon>Notothenioidei</taxon>
        <taxon>Nototheniidae</taxon>
        <taxon>Dissostichus</taxon>
    </lineage>
</organism>
<dbReference type="Pfam" id="PF00069">
    <property type="entry name" value="Pkinase"/>
    <property type="match status" value="1"/>
</dbReference>
<dbReference type="AlphaFoldDB" id="A0AAD9C9Q5"/>
<sequence length="348" mass="41133">MEQDPVVKPKTRIAKGFQDDWQSSTGVYINFDCIEKIGEGSYAQVFKAKRKLTQKYHAIKIVRCRILSNLDHHNILRFFTCWLEDSGYSPDESGSSTQYSINPPIRYDYLYIQTELCVYTLRVWINRNNEKKSLLDPKRRKEALTKFRQTVRGVEYIHSKMLIHRDLKPENIMIGQDGKVKIVDFGMVTRDNDPENLRERSMYKGTRSYMAPEQIRQKTYDRKVDIFPLGLIYFELLWKMTTYCERAKVLTDLRELTFPKEFQHNFHQEYLKIKPMLYEKPEQRPEASQIHADLKNISDSLRKIKTRRRSIHMTKTLLHSSVPINPVQHNMGSNIQQTFALSAESKQV</sequence>
<evidence type="ECO:0000256" key="1">
    <source>
        <dbReference type="ARBA" id="ARBA00012513"/>
    </source>
</evidence>
<evidence type="ECO:0000256" key="8">
    <source>
        <dbReference type="ARBA" id="ARBA00037982"/>
    </source>
</evidence>
<dbReference type="PROSITE" id="PS00108">
    <property type="entry name" value="PROTEIN_KINASE_ST"/>
    <property type="match status" value="1"/>
</dbReference>